<dbReference type="CDD" id="cd19769">
    <property type="entry name" value="Bbox2_TRIM16-like"/>
    <property type="match status" value="1"/>
</dbReference>
<feature type="compositionally biased region" description="Basic and acidic residues" evidence="8">
    <location>
        <begin position="596"/>
        <end position="613"/>
    </location>
</feature>
<dbReference type="PRINTS" id="PR01407">
    <property type="entry name" value="BUTYPHLNCDUF"/>
</dbReference>
<feature type="region of interest" description="Disordered" evidence="8">
    <location>
        <begin position="635"/>
        <end position="667"/>
    </location>
</feature>
<feature type="domain" description="RING-type" evidence="9">
    <location>
        <begin position="415"/>
        <end position="451"/>
    </location>
</feature>
<evidence type="ECO:0000256" key="1">
    <source>
        <dbReference type="ARBA" id="ARBA00022588"/>
    </source>
</evidence>
<protein>
    <submittedName>
        <fullName evidence="12">E3 ubiquitin-protein ligase TRIM39</fullName>
    </submittedName>
</protein>
<keyword evidence="7" id="KW-0175">Coiled coil</keyword>
<dbReference type="OrthoDB" id="6105938at2759"/>
<dbReference type="SMART" id="SM00589">
    <property type="entry name" value="PRY"/>
    <property type="match status" value="1"/>
</dbReference>
<dbReference type="InterPro" id="IPR051051">
    <property type="entry name" value="E3_ubiq-ligase_TRIM/RNF"/>
</dbReference>
<feature type="compositionally biased region" description="Low complexity" evidence="8">
    <location>
        <begin position="901"/>
        <end position="915"/>
    </location>
</feature>
<dbReference type="AlphaFoldDB" id="A0A3N0Y4S3"/>
<keyword evidence="4" id="KW-0862">Zinc</keyword>
<dbReference type="Pfam" id="PF13445">
    <property type="entry name" value="zf-RING_UBOX"/>
    <property type="match status" value="1"/>
</dbReference>
<dbReference type="Pfam" id="PF00622">
    <property type="entry name" value="SPRY"/>
    <property type="match status" value="1"/>
</dbReference>
<feature type="region of interest" description="Disordered" evidence="8">
    <location>
        <begin position="894"/>
        <end position="921"/>
    </location>
</feature>
<dbReference type="Gene3D" id="3.30.160.60">
    <property type="entry name" value="Classic Zinc Finger"/>
    <property type="match status" value="1"/>
</dbReference>
<dbReference type="PROSITE" id="PS50119">
    <property type="entry name" value="ZF_BBOX"/>
    <property type="match status" value="1"/>
</dbReference>
<keyword evidence="2" id="KW-0479">Metal-binding</keyword>
<evidence type="ECO:0000256" key="7">
    <source>
        <dbReference type="SAM" id="Coils"/>
    </source>
</evidence>
<dbReference type="EMBL" id="RJVU01052173">
    <property type="protein sequence ID" value="ROL41167.1"/>
    <property type="molecule type" value="Genomic_DNA"/>
</dbReference>
<feature type="coiled-coil region" evidence="7">
    <location>
        <begin position="153"/>
        <end position="191"/>
    </location>
</feature>
<evidence type="ECO:0000259" key="10">
    <source>
        <dbReference type="PROSITE" id="PS50119"/>
    </source>
</evidence>
<dbReference type="InterPro" id="IPR000315">
    <property type="entry name" value="Znf_B-box"/>
</dbReference>
<accession>A0A3N0Y4S3</accession>
<evidence type="ECO:0000256" key="3">
    <source>
        <dbReference type="ARBA" id="ARBA00022771"/>
    </source>
</evidence>
<dbReference type="PROSITE" id="PS50188">
    <property type="entry name" value="B302_SPRY"/>
    <property type="match status" value="1"/>
</dbReference>
<organism evidence="12 13">
    <name type="scientific">Anabarilius grahami</name>
    <name type="common">Kanglang fish</name>
    <name type="synonym">Barilius grahami</name>
    <dbReference type="NCBI Taxonomy" id="495550"/>
    <lineage>
        <taxon>Eukaryota</taxon>
        <taxon>Metazoa</taxon>
        <taxon>Chordata</taxon>
        <taxon>Craniata</taxon>
        <taxon>Vertebrata</taxon>
        <taxon>Euteleostomi</taxon>
        <taxon>Actinopterygii</taxon>
        <taxon>Neopterygii</taxon>
        <taxon>Teleostei</taxon>
        <taxon>Ostariophysi</taxon>
        <taxon>Cypriniformes</taxon>
        <taxon>Xenocyprididae</taxon>
        <taxon>Xenocypridinae</taxon>
        <taxon>Xenocypridinae incertae sedis</taxon>
        <taxon>Anabarilius</taxon>
    </lineage>
</organism>
<dbReference type="SUPFAM" id="SSF57845">
    <property type="entry name" value="B-box zinc-binding domain"/>
    <property type="match status" value="1"/>
</dbReference>
<proteinExistence type="predicted"/>
<dbReference type="Gene3D" id="4.10.830.40">
    <property type="match status" value="2"/>
</dbReference>
<feature type="compositionally biased region" description="Low complexity" evidence="8">
    <location>
        <begin position="941"/>
        <end position="964"/>
    </location>
</feature>
<keyword evidence="13" id="KW-1185">Reference proteome</keyword>
<evidence type="ECO:0000259" key="11">
    <source>
        <dbReference type="PROSITE" id="PS50188"/>
    </source>
</evidence>
<dbReference type="InterPro" id="IPR043136">
    <property type="entry name" value="B30.2/SPRY_sf"/>
</dbReference>
<dbReference type="PANTHER" id="PTHR25465">
    <property type="entry name" value="B-BOX DOMAIN CONTAINING"/>
    <property type="match status" value="1"/>
</dbReference>
<dbReference type="InterPro" id="IPR027370">
    <property type="entry name" value="Znf-RING_euk"/>
</dbReference>
<dbReference type="GO" id="GO:0005737">
    <property type="term" value="C:cytoplasm"/>
    <property type="evidence" value="ECO:0007669"/>
    <property type="project" value="UniProtKB-ARBA"/>
</dbReference>
<evidence type="ECO:0000259" key="9">
    <source>
        <dbReference type="PROSITE" id="PS50089"/>
    </source>
</evidence>
<dbReference type="PANTHER" id="PTHR25465:SF32">
    <property type="entry name" value="BLOODTHIRSTY-RELATED GENE FAMILY, MEMBER 16 ISOFORM X1-RELATED"/>
    <property type="match status" value="1"/>
</dbReference>
<dbReference type="SUPFAM" id="SSF57850">
    <property type="entry name" value="RING/U-box"/>
    <property type="match status" value="1"/>
</dbReference>
<dbReference type="Pfam" id="PF00643">
    <property type="entry name" value="zf-B_box"/>
    <property type="match status" value="1"/>
</dbReference>
<dbReference type="InterPro" id="IPR001841">
    <property type="entry name" value="Znf_RING"/>
</dbReference>
<sequence length="964" mass="108671">MASSSGPQNEELREVVQHFKEKLNLEESKVFCDICDERKQKAVKSCLTCQSSYCDDHLEPHLRVPRLKKHKLINAVENLEDYICQKQEKPLCNQLVQTQTDIQQMIQDRMKKIQEIQYSVGLKRRNTEKEKSSSVEIFTDLMHSIQRCQFEHLKMMEEQQRAAEKQAADLINELQQEITELKKRNTEMNSSLSSRPHTKNWTEIRIDSDVNLIPLYRALTQLKNTLNKKFYQTVDVSLDLDTAYPYLILSDDGKQVSDGDIEQDVPENPKRFDESLSVLAEQGFSSGKFYYEVLVKGKTEWTLGVAKESINRKEDISPSPEDGIWTVILRNENRYSACENSSILLSLKVKPEKVGVFVDYEEGLVSFYNVGSSSHIYSFTGQTFTEKLYPYFGPGLNDKVMASSSGPALNEELQCPICMEEFPDPVTTPCGHNICRTCLTNNQTCFCPFCKERSSELDLESNTAQRLTEVMQNFKEKLNIGESGVVCDFCDERHHKKAVKSCLTCQSSYCDDHLEPHLRIPRLKKHKLINAVENLEDYICQKHKRPLEMFCRDDQTCVCLFCTEEEHRTHNTVPIEEESREKKLVQTDMQQMIQDKMKENQESEHSVEPRKASSSEVESAARALIEVLARGLAASSSSGTSSKRENVRLSEASGNTPLPTLPEPENRVRQALKRDCAKNVLLKDIQVQTLRDPAYSLQSDIAYGSNEGNSGLRKLTLIPTDSDGYSTRLLKSVSKNGKNMLFVVPLQEQLSIEPLPYDAVEFAKMPPSNCMKCGKKIPLSLLPLHIEECKTTETESVNDVILHEEHDDEIVSGATDQPSEVCLELATIKGHSKMCSFITQHNATDVASFEGACNGMLTAGMSTRAVECSFLYHKPSPKAFQRIWQYIQPASQPQTMCTHTSPGPSHPASSPPRSSETSHPDSCCNNRFAKPKNFCTNCQKPSQGSSSVCSSSSSGSRPDCSSSS</sequence>
<evidence type="ECO:0000313" key="12">
    <source>
        <dbReference type="EMBL" id="ROL41167.1"/>
    </source>
</evidence>
<dbReference type="PROSITE" id="PS00518">
    <property type="entry name" value="ZF_RING_1"/>
    <property type="match status" value="1"/>
</dbReference>
<dbReference type="InterPro" id="IPR003879">
    <property type="entry name" value="Butyrophylin_SPRY"/>
</dbReference>
<dbReference type="SMART" id="SM00336">
    <property type="entry name" value="BBOX"/>
    <property type="match status" value="3"/>
</dbReference>
<evidence type="ECO:0000256" key="6">
    <source>
        <dbReference type="PROSITE-ProRule" id="PRU00024"/>
    </source>
</evidence>
<evidence type="ECO:0000313" key="13">
    <source>
        <dbReference type="Proteomes" id="UP000281406"/>
    </source>
</evidence>
<reference evidence="12 13" key="1">
    <citation type="submission" date="2018-10" db="EMBL/GenBank/DDBJ databases">
        <title>Genome assembly for a Yunnan-Guizhou Plateau 3E fish, Anabarilius grahami (Regan), and its evolutionary and genetic applications.</title>
        <authorList>
            <person name="Jiang W."/>
        </authorList>
    </citation>
    <scope>NUCLEOTIDE SEQUENCE [LARGE SCALE GENOMIC DNA]</scope>
    <source>
        <strain evidence="12">AG-KIZ</strain>
        <tissue evidence="12">Muscle</tissue>
    </source>
</reference>
<feature type="region of interest" description="Disordered" evidence="8">
    <location>
        <begin position="596"/>
        <end position="616"/>
    </location>
</feature>
<dbReference type="InterPro" id="IPR003877">
    <property type="entry name" value="SPRY_dom"/>
</dbReference>
<feature type="region of interest" description="Disordered" evidence="8">
    <location>
        <begin position="937"/>
        <end position="964"/>
    </location>
</feature>
<dbReference type="FunFam" id="2.60.120.920:FF:000004">
    <property type="entry name" value="Butyrophilin subfamily 1 member A1"/>
    <property type="match status" value="1"/>
</dbReference>
<comment type="caution">
    <text evidence="12">The sequence shown here is derived from an EMBL/GenBank/DDBJ whole genome shotgun (WGS) entry which is preliminary data.</text>
</comment>
<dbReference type="GO" id="GO:0045087">
    <property type="term" value="P:innate immune response"/>
    <property type="evidence" value="ECO:0007669"/>
    <property type="project" value="UniProtKB-KW"/>
</dbReference>
<dbReference type="InterPro" id="IPR001870">
    <property type="entry name" value="B30.2/SPRY"/>
</dbReference>
<evidence type="ECO:0000256" key="4">
    <source>
        <dbReference type="ARBA" id="ARBA00022833"/>
    </source>
</evidence>
<dbReference type="Gene3D" id="2.60.120.920">
    <property type="match status" value="1"/>
</dbReference>
<gene>
    <name evidence="12" type="ORF">DPX16_2667</name>
</gene>
<dbReference type="Pfam" id="PF25600">
    <property type="entry name" value="TRIM_CC"/>
    <property type="match status" value="1"/>
</dbReference>
<keyword evidence="1" id="KW-0399">Innate immunity</keyword>
<evidence type="ECO:0000256" key="2">
    <source>
        <dbReference type="ARBA" id="ARBA00022723"/>
    </source>
</evidence>
<keyword evidence="3 6" id="KW-0863">Zinc-finger</keyword>
<dbReference type="SMART" id="SM00184">
    <property type="entry name" value="RING"/>
    <property type="match status" value="1"/>
</dbReference>
<name>A0A3N0Y4S3_ANAGA</name>
<dbReference type="GO" id="GO:0008270">
    <property type="term" value="F:zinc ion binding"/>
    <property type="evidence" value="ECO:0007669"/>
    <property type="project" value="UniProtKB-KW"/>
</dbReference>
<dbReference type="CDD" id="cd19802">
    <property type="entry name" value="Bbox1_TRIM8-like"/>
    <property type="match status" value="2"/>
</dbReference>
<feature type="domain" description="B box-type" evidence="10">
    <location>
        <begin position="535"/>
        <end position="575"/>
    </location>
</feature>
<dbReference type="InterPro" id="IPR013320">
    <property type="entry name" value="ConA-like_dom_sf"/>
</dbReference>
<dbReference type="Pfam" id="PF13765">
    <property type="entry name" value="PRY"/>
    <property type="match status" value="1"/>
</dbReference>
<dbReference type="SMART" id="SM00449">
    <property type="entry name" value="SPRY"/>
    <property type="match status" value="1"/>
</dbReference>
<dbReference type="SUPFAM" id="SSF49899">
    <property type="entry name" value="Concanavalin A-like lectins/glucanases"/>
    <property type="match status" value="1"/>
</dbReference>
<evidence type="ECO:0000256" key="5">
    <source>
        <dbReference type="ARBA" id="ARBA00022859"/>
    </source>
</evidence>
<dbReference type="InterPro" id="IPR058030">
    <property type="entry name" value="TRIM8/14/16/25/29/45/65_CC"/>
</dbReference>
<keyword evidence="5" id="KW-0391">Immunity</keyword>
<dbReference type="Proteomes" id="UP000281406">
    <property type="component" value="Unassembled WGS sequence"/>
</dbReference>
<evidence type="ECO:0000256" key="8">
    <source>
        <dbReference type="SAM" id="MobiDB-lite"/>
    </source>
</evidence>
<dbReference type="InterPro" id="IPR006574">
    <property type="entry name" value="PRY"/>
</dbReference>
<dbReference type="CDD" id="cd13733">
    <property type="entry name" value="SPRY_PRY_C-I_1"/>
    <property type="match status" value="1"/>
</dbReference>
<dbReference type="Gene3D" id="3.30.40.10">
    <property type="entry name" value="Zinc/RING finger domain, C3HC4 (zinc finger)"/>
    <property type="match status" value="1"/>
</dbReference>
<dbReference type="InterPro" id="IPR017907">
    <property type="entry name" value="Znf_RING_CS"/>
</dbReference>
<feature type="domain" description="B30.2/SPRY" evidence="11">
    <location>
        <begin position="216"/>
        <end position="410"/>
    </location>
</feature>
<dbReference type="InterPro" id="IPR013083">
    <property type="entry name" value="Znf_RING/FYVE/PHD"/>
</dbReference>
<dbReference type="PROSITE" id="PS50089">
    <property type="entry name" value="ZF_RING_2"/>
    <property type="match status" value="1"/>
</dbReference>